<evidence type="ECO:0000256" key="2">
    <source>
        <dbReference type="ARBA" id="ARBA00022679"/>
    </source>
</evidence>
<dbReference type="STRING" id="1133849.O3I_021595"/>
<dbReference type="KEGG" id="nbr:O3I_021595"/>
<reference evidence="4 5" key="1">
    <citation type="journal article" date="2012" name="J. Bacteriol.">
        <title>Complete genome sequence of Nocardia brasiliensis HUJEG-1.</title>
        <authorList>
            <person name="Vera-Cabrera L."/>
            <person name="Ortiz-Lopez R."/>
            <person name="Elizondo-Gonzalez R."/>
            <person name="Perez-Maya A.A."/>
            <person name="Ocampo-Candiani J."/>
        </authorList>
    </citation>
    <scope>NUCLEOTIDE SEQUENCE [LARGE SCALE GENOMIC DNA]</scope>
    <source>
        <strain evidence="5">ATCC 700358</strain>
    </source>
</reference>
<evidence type="ECO:0000256" key="3">
    <source>
        <dbReference type="ARBA" id="ARBA00023315"/>
    </source>
</evidence>
<organism evidence="4 5">
    <name type="scientific">Nocardia brasiliensis (strain ATCC 700358 / HUJEG-1)</name>
    <dbReference type="NCBI Taxonomy" id="1133849"/>
    <lineage>
        <taxon>Bacteria</taxon>
        <taxon>Bacillati</taxon>
        <taxon>Actinomycetota</taxon>
        <taxon>Actinomycetes</taxon>
        <taxon>Mycobacteriales</taxon>
        <taxon>Nocardiaceae</taxon>
        <taxon>Nocardia</taxon>
    </lineage>
</organism>
<dbReference type="Proteomes" id="UP000006304">
    <property type="component" value="Chromosome"/>
</dbReference>
<evidence type="ECO:0000313" key="4">
    <source>
        <dbReference type="EMBL" id="AFU02278.1"/>
    </source>
</evidence>
<dbReference type="GO" id="GO:0016746">
    <property type="term" value="F:acyltransferase activity"/>
    <property type="evidence" value="ECO:0007669"/>
    <property type="project" value="UniProtKB-KW"/>
</dbReference>
<gene>
    <name evidence="4" type="primary">luxD</name>
    <name evidence="4" type="ORF">O3I_021595</name>
</gene>
<evidence type="ECO:0000313" key="5">
    <source>
        <dbReference type="Proteomes" id="UP000006304"/>
    </source>
</evidence>
<dbReference type="GO" id="GO:0006631">
    <property type="term" value="P:fatty acid metabolic process"/>
    <property type="evidence" value="ECO:0007669"/>
    <property type="project" value="InterPro"/>
</dbReference>
<sequence>MTVRSERFELPTPRGMLRGLRQYQPDNHDPVGRVIVAPPFGTVMRRGRGIALYFLLNGFDVIRYDPTNHVGESDGTIRELTPDALAADLALVHDWVATSGPRRGPAALFTASIASRIAFATAARSGRRPVAIGAISAVVDMQATIAAANDQDFIGQWLRGEQTDPDRTALVLDHEVKWRFVQRLVELGWHTTESTRVDIRSIGSVPILAVQGSRDSWVDLRAVADAFRDHASADIVVLSDATHELNTASARTALAELVRFFRPAPATGDPVLAPTFAHVVAQNKGERQIDRSQPDGFAVEVTHCAPFDYDLGPGASSAPTT</sequence>
<dbReference type="SUPFAM" id="SSF53474">
    <property type="entry name" value="alpha/beta-Hydrolases"/>
    <property type="match status" value="1"/>
</dbReference>
<dbReference type="InterPro" id="IPR003157">
    <property type="entry name" value="LuxD"/>
</dbReference>
<dbReference type="Pfam" id="PF02273">
    <property type="entry name" value="Acyl_transf_2"/>
    <property type="match status" value="1"/>
</dbReference>
<dbReference type="InterPro" id="IPR029058">
    <property type="entry name" value="AB_hydrolase_fold"/>
</dbReference>
<dbReference type="eggNOG" id="COG1073">
    <property type="taxonomic scope" value="Bacteria"/>
</dbReference>
<keyword evidence="3" id="KW-0012">Acyltransferase</keyword>
<evidence type="ECO:0000256" key="1">
    <source>
        <dbReference type="ARBA" id="ARBA00003846"/>
    </source>
</evidence>
<dbReference type="Gene3D" id="3.40.50.1820">
    <property type="entry name" value="alpha/beta hydrolase"/>
    <property type="match status" value="1"/>
</dbReference>
<keyword evidence="2 4" id="KW-0808">Transferase</keyword>
<accession>K0ER83</accession>
<comment type="function">
    <text evidence="1">Acyl transferase is part of the fatty acid reductase system required for aldehyde biosynthesis; it produces fatty acids for the luminescent reaction.</text>
</comment>
<proteinExistence type="predicted"/>
<dbReference type="AlphaFoldDB" id="K0ER83"/>
<dbReference type="HOGENOM" id="CLU_917692_0_0_11"/>
<dbReference type="EMBL" id="CP003876">
    <property type="protein sequence ID" value="AFU02278.1"/>
    <property type="molecule type" value="Genomic_DNA"/>
</dbReference>
<protein>
    <submittedName>
        <fullName evidence="4">Acyl transferase</fullName>
    </submittedName>
</protein>
<keyword evidence="5" id="KW-1185">Reference proteome</keyword>
<name>K0ER83_NOCB7</name>